<dbReference type="AlphaFoldDB" id="A0A1X7TYE5"/>
<dbReference type="Pfam" id="PF16095">
    <property type="entry name" value="COR-A"/>
    <property type="match status" value="1"/>
</dbReference>
<keyword evidence="1" id="KW-0677">Repeat</keyword>
<protein>
    <recommendedName>
        <fullName evidence="2">Death domain-containing protein</fullName>
    </recommendedName>
</protein>
<evidence type="ECO:0000259" key="2">
    <source>
        <dbReference type="PROSITE" id="PS50017"/>
    </source>
</evidence>
<dbReference type="InterPro" id="IPR011029">
    <property type="entry name" value="DEATH-like_dom_sf"/>
</dbReference>
<feature type="domain" description="Death" evidence="2">
    <location>
        <begin position="787"/>
        <end position="862"/>
    </location>
</feature>
<accession>A0A1X7TYE5</accession>
<name>A0A1X7TYE5_AMPQE</name>
<sequence length="863" mass="98082">MSDKESDDSEKPIDACDKSKEDKLLIELQQEIHVSDRANAYKKALAEGAMDVAYSRVLFLGTAGVGKTSFKRSLMKLPWEPNTTSTVVADVSRIRPFTRGWRTLEEDQWRVVSYEDEIKELAGLILAVYKKEPDATSPVCNDSFQPKQEINNEISYEVEKIISDALSYIKDHDLSENLKPQPFLHFWDCGGQLPFLEILPVFLTSRTLFFLIFDAEKDLKLNWQSVINIEGESLEQEEVPMTTLDYMLSWMANIHGHLMTYDNEGSFCAFPRMYCVGTHGDRVKDRKSEIKRELERKYQGKDFSALIEGTVIVDNTTSGQGEAEDPSLQALREAVVGFTQKKLVLKTPLSWVLFRKVIQVLSKKFNVINFEDASIIGAASKIPPEDVPHALMFYHELGVLLFYPQIDGIKDKIVINPNYFVDALGEIFPLSVNPDRERYHMEWEVFQKYGILVQPLYIELWNNYKDISPEFFIEVLVHFRIAVEIKTDKYPSHSKQYFMPLVLKSTRVNSSSTLPSDSIQAAPLHITFNSGYVPPGFFTRFVVVLANKMELCFEKDIYRNHVTFRYQDPNCNSIEHVTVTDCTDDIQINVIHHPSEQDSVSFKKICQDVRVLLEDAAKEVEDILKKCASGCTVDNKPTQYIFTKKFKYVCTSCPSNTSSHYIKLPPTNQNQLSQVFCENNKSYRSLTENEKVWFKDTSQFFSYNSSSARQSQSFIDSTPLVTTTISSIATAVPAASQARNNPTSRENEGVISTCSSDVSCIEDTSTKLDITDLDDVRDELQSIDYTEWKDLGLSLGLYYNTLEAIEEKCRGNARKCLLECMAAWLKGEDKVRQKGGPSWSSLAAALEKNGANNVASNIRAKYI</sequence>
<dbReference type="PROSITE" id="PS50017">
    <property type="entry name" value="DEATH_DOMAIN"/>
    <property type="match status" value="1"/>
</dbReference>
<organism evidence="3">
    <name type="scientific">Amphimedon queenslandica</name>
    <name type="common">Sponge</name>
    <dbReference type="NCBI Taxonomy" id="400682"/>
    <lineage>
        <taxon>Eukaryota</taxon>
        <taxon>Metazoa</taxon>
        <taxon>Porifera</taxon>
        <taxon>Demospongiae</taxon>
        <taxon>Heteroscleromorpha</taxon>
        <taxon>Haplosclerida</taxon>
        <taxon>Niphatidae</taxon>
        <taxon>Amphimedon</taxon>
    </lineage>
</organism>
<dbReference type="Gene3D" id="3.40.50.300">
    <property type="entry name" value="P-loop containing nucleotide triphosphate hydrolases"/>
    <property type="match status" value="1"/>
</dbReference>
<evidence type="ECO:0000313" key="3">
    <source>
        <dbReference type="EnsemblMetazoa" id="Aqu2.1.20130_001"/>
    </source>
</evidence>
<dbReference type="EnsemblMetazoa" id="Aqu2.1.20130_001">
    <property type="protein sequence ID" value="Aqu2.1.20130_001"/>
    <property type="gene ID" value="Aqu2.1.20130"/>
</dbReference>
<dbReference type="eggNOG" id="ENOG502S6Y4">
    <property type="taxonomic scope" value="Eukaryota"/>
</dbReference>
<dbReference type="GO" id="GO:0007165">
    <property type="term" value="P:signal transduction"/>
    <property type="evidence" value="ECO:0007669"/>
    <property type="project" value="InterPro"/>
</dbReference>
<dbReference type="Gene3D" id="1.10.10.10">
    <property type="entry name" value="Winged helix-like DNA-binding domain superfamily/Winged helix DNA-binding domain"/>
    <property type="match status" value="1"/>
</dbReference>
<dbReference type="SUPFAM" id="SSF52540">
    <property type="entry name" value="P-loop containing nucleoside triphosphate hydrolases"/>
    <property type="match status" value="1"/>
</dbReference>
<dbReference type="InParanoid" id="A0A1X7TYE5"/>
<evidence type="ECO:0000256" key="1">
    <source>
        <dbReference type="ARBA" id="ARBA00022737"/>
    </source>
</evidence>
<dbReference type="InterPro" id="IPR027417">
    <property type="entry name" value="P-loop_NTPase"/>
</dbReference>
<dbReference type="SUPFAM" id="SSF47986">
    <property type="entry name" value="DEATH domain"/>
    <property type="match status" value="1"/>
</dbReference>
<dbReference type="InterPro" id="IPR036388">
    <property type="entry name" value="WH-like_DNA-bd_sf"/>
</dbReference>
<dbReference type="OrthoDB" id="5962960at2759"/>
<proteinExistence type="predicted"/>
<reference evidence="3" key="1">
    <citation type="submission" date="2017-05" db="UniProtKB">
        <authorList>
            <consortium name="EnsemblMetazoa"/>
        </authorList>
    </citation>
    <scope>IDENTIFICATION</scope>
</reference>
<dbReference type="InterPro" id="IPR032171">
    <property type="entry name" value="COR-A"/>
</dbReference>
<dbReference type="Gene3D" id="1.10.533.10">
    <property type="entry name" value="Death Domain, Fas"/>
    <property type="match status" value="1"/>
</dbReference>
<dbReference type="InterPro" id="IPR000488">
    <property type="entry name" value="Death_dom"/>
</dbReference>